<evidence type="ECO:0000313" key="2">
    <source>
        <dbReference type="Proteomes" id="UP000218102"/>
    </source>
</evidence>
<protein>
    <submittedName>
        <fullName evidence="1">Uncharacterized protein</fullName>
    </submittedName>
</protein>
<accession>A0A0B5KCQ7</accession>
<name>A0A0B5KCQ7_PSEDL</name>
<gene>
    <name evidence="1" type="ORF">CMV24_21105</name>
</gene>
<dbReference type="KEGG" id="ppj:RK21_01838"/>
<evidence type="ECO:0000313" key="1">
    <source>
        <dbReference type="EMBL" id="PBJ93544.1"/>
    </source>
</evidence>
<dbReference type="InterPro" id="IPR049195">
    <property type="entry name" value="Tre1-like_N"/>
</dbReference>
<dbReference type="AlphaFoldDB" id="A0A0B5KCQ7"/>
<comment type="caution">
    <text evidence="1">The sequence shown here is derived from an EMBL/GenBank/DDBJ whole genome shotgun (WGS) entry which is preliminary data.</text>
</comment>
<dbReference type="Pfam" id="PF21724">
    <property type="entry name" value="DUF6861"/>
    <property type="match status" value="1"/>
</dbReference>
<dbReference type="Pfam" id="PF15538">
    <property type="entry name" value="Ntox46"/>
    <property type="match status" value="1"/>
</dbReference>
<organism evidence="1 2">
    <name type="scientific">Pseudomonas plecoglossicida</name>
    <dbReference type="NCBI Taxonomy" id="70775"/>
    <lineage>
        <taxon>Bacteria</taxon>
        <taxon>Pseudomonadati</taxon>
        <taxon>Pseudomonadota</taxon>
        <taxon>Gammaproteobacteria</taxon>
        <taxon>Pseudomonadales</taxon>
        <taxon>Pseudomonadaceae</taxon>
        <taxon>Pseudomonas</taxon>
    </lineage>
</organism>
<reference evidence="1 2" key="1">
    <citation type="submission" date="2017-09" db="EMBL/GenBank/DDBJ databases">
        <authorList>
            <person name="Ehlers B."/>
            <person name="Leendertz F.H."/>
        </authorList>
    </citation>
    <scope>NUCLEOTIDE SEQUENCE [LARGE SCALE GENOMIC DNA]</scope>
    <source>
        <strain evidence="1 2">DJ-1</strain>
    </source>
</reference>
<proteinExistence type="predicted"/>
<dbReference type="InterPro" id="IPR028238">
    <property type="entry name" value="Ntox46"/>
</dbReference>
<sequence length="502" mass="54053">MLRSPPSAATSMDSEAKMDLLANIPSWGDIERNLEQKFSELNQSVDSGLNSAHEAWDGFSRRVSNGANQAYGYLGGQRIDNVRQAMALSYPIIQDNLKRKWSSIGIEQILPVLLQLVKEVSMILGGSVAVGTLAGGVAGAFAFGVGAAPGAVAGAGIGLQVGNLILMGLGLSAIAEYFYQGLPACLSTLQQGMATAWFAEDGLKPAGLDPSGGSAAQAQERVERAARQLARGQEQLVLLLLTAIVTYLTRGQMKAGVMSSMESIAARSARLQAEISNKQLAAWLAKNEQKLLAQPDLQPREAAPISRAQAQPEPLRPLPDRPPIAQAPDKPGLTEVSRREYLNKKFARTGNLAQDINIRGNQETAVNFFKSQGYKPADYEGYMNGLDFTQPVFTETINRGKTLWQFQVPGGRQGMWYSPTPDVVPGQLGINPLGQIYKTETIVPKIVNVYQSTEKVTLLRSTSAPVLDTWSVPSQPYNAIGGARQMTSGQRELFKLITPGAL</sequence>
<dbReference type="Proteomes" id="UP000218102">
    <property type="component" value="Unassembled WGS sequence"/>
</dbReference>
<dbReference type="EMBL" id="NTME01000026">
    <property type="protein sequence ID" value="PBJ93544.1"/>
    <property type="molecule type" value="Genomic_DNA"/>
</dbReference>